<evidence type="ECO:0000313" key="5">
    <source>
        <dbReference type="Proteomes" id="UP000184300"/>
    </source>
</evidence>
<gene>
    <name evidence="4" type="ORF">ASPGLDRAFT_35904</name>
</gene>
<keyword evidence="1" id="KW-0677">Repeat</keyword>
<organism evidence="4 5">
    <name type="scientific">Aspergillus glaucus CBS 516.65</name>
    <dbReference type="NCBI Taxonomy" id="1160497"/>
    <lineage>
        <taxon>Eukaryota</taxon>
        <taxon>Fungi</taxon>
        <taxon>Dikarya</taxon>
        <taxon>Ascomycota</taxon>
        <taxon>Pezizomycotina</taxon>
        <taxon>Eurotiomycetes</taxon>
        <taxon>Eurotiomycetidae</taxon>
        <taxon>Eurotiales</taxon>
        <taxon>Aspergillaceae</taxon>
        <taxon>Aspergillus</taxon>
        <taxon>Aspergillus subgen. Aspergillus</taxon>
    </lineage>
</organism>
<dbReference type="InterPro" id="IPR036770">
    <property type="entry name" value="Ankyrin_rpt-contain_sf"/>
</dbReference>
<dbReference type="SMART" id="SM00248">
    <property type="entry name" value="ANK"/>
    <property type="match status" value="7"/>
</dbReference>
<dbReference type="InterPro" id="IPR002110">
    <property type="entry name" value="Ankyrin_rpt"/>
</dbReference>
<dbReference type="OrthoDB" id="4488855at2759"/>
<proteinExistence type="predicted"/>
<reference evidence="5" key="1">
    <citation type="journal article" date="2017" name="Genome Biol.">
        <title>Comparative genomics reveals high biological diversity and specific adaptations in the industrially and medically important fungal genus Aspergillus.</title>
        <authorList>
            <person name="de Vries R.P."/>
            <person name="Riley R."/>
            <person name="Wiebenga A."/>
            <person name="Aguilar-Osorio G."/>
            <person name="Amillis S."/>
            <person name="Uchima C.A."/>
            <person name="Anderluh G."/>
            <person name="Asadollahi M."/>
            <person name="Askin M."/>
            <person name="Barry K."/>
            <person name="Battaglia E."/>
            <person name="Bayram O."/>
            <person name="Benocci T."/>
            <person name="Braus-Stromeyer S.A."/>
            <person name="Caldana C."/>
            <person name="Canovas D."/>
            <person name="Cerqueira G.C."/>
            <person name="Chen F."/>
            <person name="Chen W."/>
            <person name="Choi C."/>
            <person name="Clum A."/>
            <person name="Dos Santos R.A."/>
            <person name="Damasio A.R."/>
            <person name="Diallinas G."/>
            <person name="Emri T."/>
            <person name="Fekete E."/>
            <person name="Flipphi M."/>
            <person name="Freyberg S."/>
            <person name="Gallo A."/>
            <person name="Gournas C."/>
            <person name="Habgood R."/>
            <person name="Hainaut M."/>
            <person name="Harispe M.L."/>
            <person name="Henrissat B."/>
            <person name="Hilden K.S."/>
            <person name="Hope R."/>
            <person name="Hossain A."/>
            <person name="Karabika E."/>
            <person name="Karaffa L."/>
            <person name="Karanyi Z."/>
            <person name="Krasevec N."/>
            <person name="Kuo A."/>
            <person name="Kusch H."/>
            <person name="LaButti K."/>
            <person name="Lagendijk E.L."/>
            <person name="Lapidus A."/>
            <person name="Levasseur A."/>
            <person name="Lindquist E."/>
            <person name="Lipzen A."/>
            <person name="Logrieco A.F."/>
            <person name="MacCabe A."/>
            <person name="Maekelae M.R."/>
            <person name="Malavazi I."/>
            <person name="Melin P."/>
            <person name="Meyer V."/>
            <person name="Mielnichuk N."/>
            <person name="Miskei M."/>
            <person name="Molnar A.P."/>
            <person name="Mule G."/>
            <person name="Ngan C.Y."/>
            <person name="Orejas M."/>
            <person name="Orosz E."/>
            <person name="Ouedraogo J.P."/>
            <person name="Overkamp K.M."/>
            <person name="Park H.-S."/>
            <person name="Perrone G."/>
            <person name="Piumi F."/>
            <person name="Punt P.J."/>
            <person name="Ram A.F."/>
            <person name="Ramon A."/>
            <person name="Rauscher S."/>
            <person name="Record E."/>
            <person name="Riano-Pachon D.M."/>
            <person name="Robert V."/>
            <person name="Roehrig J."/>
            <person name="Ruller R."/>
            <person name="Salamov A."/>
            <person name="Salih N.S."/>
            <person name="Samson R.A."/>
            <person name="Sandor E."/>
            <person name="Sanguinetti M."/>
            <person name="Schuetze T."/>
            <person name="Sepcic K."/>
            <person name="Shelest E."/>
            <person name="Sherlock G."/>
            <person name="Sophianopoulou V."/>
            <person name="Squina F.M."/>
            <person name="Sun H."/>
            <person name="Susca A."/>
            <person name="Todd R.B."/>
            <person name="Tsang A."/>
            <person name="Unkles S.E."/>
            <person name="van de Wiele N."/>
            <person name="van Rossen-Uffink D."/>
            <person name="Oliveira J.V."/>
            <person name="Vesth T.C."/>
            <person name="Visser J."/>
            <person name="Yu J.-H."/>
            <person name="Zhou M."/>
            <person name="Andersen M.R."/>
            <person name="Archer D.B."/>
            <person name="Baker S.E."/>
            <person name="Benoit I."/>
            <person name="Brakhage A.A."/>
            <person name="Braus G.H."/>
            <person name="Fischer R."/>
            <person name="Frisvad J.C."/>
            <person name="Goldman G.H."/>
            <person name="Houbraken J."/>
            <person name="Oakley B."/>
            <person name="Pocsi I."/>
            <person name="Scazzocchio C."/>
            <person name="Seiboth B."/>
            <person name="vanKuyk P.A."/>
            <person name="Wortman J."/>
            <person name="Dyer P.S."/>
            <person name="Grigoriev I.V."/>
        </authorList>
    </citation>
    <scope>NUCLEOTIDE SEQUENCE [LARGE SCALE GENOMIC DNA]</scope>
    <source>
        <strain evidence="5">CBS 516.65</strain>
    </source>
</reference>
<dbReference type="PROSITE" id="PS50088">
    <property type="entry name" value="ANK_REPEAT"/>
    <property type="match status" value="2"/>
</dbReference>
<dbReference type="STRING" id="1160497.A0A1L9VIZ5"/>
<accession>A0A1L9VIZ5</accession>
<evidence type="ECO:0000256" key="3">
    <source>
        <dbReference type="PROSITE-ProRule" id="PRU00023"/>
    </source>
</evidence>
<dbReference type="EMBL" id="KV878898">
    <property type="protein sequence ID" value="OJJ83898.1"/>
    <property type="molecule type" value="Genomic_DNA"/>
</dbReference>
<sequence>MSMQELPNELLLVIASSLDSEADINSLSRINHRFHILLTPFLYEYNVKHADGYALHWAAHTGQLSTTRRVLDSGAQVKSYTYQTPYGLDVSFLGQVVFTGSIEVFELLLQHIASTSAPGSADLNIHNALVAKDVHKWTALFFASAYGYADIVHIILEKGIDPNTTDFVGRTPLFLACSQGKPDVVDALLEYPNIDTDISDDVGATPIFEAVREKNVDIVVALLARGTRLAIHSVHISKHLYTELDDVHPNAIFDNYTPLEFAVHSGFEDGVELLLSDKRTNPDLNVIPDGGTPLFWALVYGHERMVKLLLDAGANPNICNWQWVSPAILMEIPDVKARSALLDQKQSTTSLPLRSR</sequence>
<dbReference type="InterPro" id="IPR051637">
    <property type="entry name" value="Ank_repeat_dom-contain_49"/>
</dbReference>
<dbReference type="VEuPathDB" id="FungiDB:ASPGLDRAFT_35904"/>
<dbReference type="SUPFAM" id="SSF48403">
    <property type="entry name" value="Ankyrin repeat"/>
    <property type="match status" value="1"/>
</dbReference>
<dbReference type="Pfam" id="PF12796">
    <property type="entry name" value="Ank_2"/>
    <property type="match status" value="3"/>
</dbReference>
<dbReference type="AlphaFoldDB" id="A0A1L9VIZ5"/>
<evidence type="ECO:0000256" key="2">
    <source>
        <dbReference type="ARBA" id="ARBA00023043"/>
    </source>
</evidence>
<dbReference type="PANTHER" id="PTHR24180">
    <property type="entry name" value="CYCLIN-DEPENDENT KINASE INHIBITOR 2C-RELATED"/>
    <property type="match status" value="1"/>
</dbReference>
<dbReference type="PANTHER" id="PTHR24180:SF45">
    <property type="entry name" value="POLY [ADP-RIBOSE] POLYMERASE TANKYRASE"/>
    <property type="match status" value="1"/>
</dbReference>
<protein>
    <submittedName>
        <fullName evidence="4">Uncharacterized protein</fullName>
    </submittedName>
</protein>
<dbReference type="PRINTS" id="PR01415">
    <property type="entry name" value="ANKYRIN"/>
</dbReference>
<feature type="repeat" description="ANK" evidence="3">
    <location>
        <begin position="289"/>
        <end position="321"/>
    </location>
</feature>
<evidence type="ECO:0000256" key="1">
    <source>
        <dbReference type="ARBA" id="ARBA00022737"/>
    </source>
</evidence>
<dbReference type="Proteomes" id="UP000184300">
    <property type="component" value="Unassembled WGS sequence"/>
</dbReference>
<keyword evidence="5" id="KW-1185">Reference proteome</keyword>
<dbReference type="RefSeq" id="XP_022400596.1">
    <property type="nucleotide sequence ID" value="XM_022544624.1"/>
</dbReference>
<keyword evidence="2 3" id="KW-0040">ANK repeat</keyword>
<name>A0A1L9VIZ5_ASPGL</name>
<dbReference type="Gene3D" id="1.25.40.20">
    <property type="entry name" value="Ankyrin repeat-containing domain"/>
    <property type="match status" value="2"/>
</dbReference>
<dbReference type="GeneID" id="34460885"/>
<feature type="repeat" description="ANK" evidence="3">
    <location>
        <begin position="135"/>
        <end position="167"/>
    </location>
</feature>
<dbReference type="PROSITE" id="PS50297">
    <property type="entry name" value="ANK_REP_REGION"/>
    <property type="match status" value="2"/>
</dbReference>
<evidence type="ECO:0000313" key="4">
    <source>
        <dbReference type="EMBL" id="OJJ83898.1"/>
    </source>
</evidence>